<accession>A0A0A0F3U4</accession>
<sequence length="71" mass="7555">MTIIVALLPILVGLTTSQVHFCLLALSIVPVVLAVEALFGQHIEVVDGPLILIKILGNSGQLVAHPFRCTK</sequence>
<reference evidence="1 2" key="1">
    <citation type="journal article" date="2015" name="Stand. Genomic Sci.">
        <title>Genomic information of the arsenic-resistant bacterium Lysobacter arseniciresistens type strain ZS79(T) and comparison of Lysobacter draft genomes.</title>
        <authorList>
            <person name="Liu L."/>
            <person name="Zhang S."/>
            <person name="Luo M."/>
            <person name="Wang G."/>
        </authorList>
    </citation>
    <scope>NUCLEOTIDE SEQUENCE [LARGE SCALE GENOMIC DNA]</scope>
    <source>
        <strain evidence="1 2">ZS79</strain>
    </source>
</reference>
<dbReference type="AlphaFoldDB" id="A0A0A0F3U4"/>
<proteinExistence type="predicted"/>
<organism evidence="1 2">
    <name type="scientific">Lysobacter arseniciresistens ZS79</name>
    <dbReference type="NCBI Taxonomy" id="913325"/>
    <lineage>
        <taxon>Bacteria</taxon>
        <taxon>Pseudomonadati</taxon>
        <taxon>Pseudomonadota</taxon>
        <taxon>Gammaproteobacteria</taxon>
        <taxon>Lysobacterales</taxon>
        <taxon>Lysobacteraceae</taxon>
        <taxon>Novilysobacter</taxon>
    </lineage>
</organism>
<name>A0A0A0F3U4_9GAMM</name>
<evidence type="ECO:0000313" key="1">
    <source>
        <dbReference type="EMBL" id="KGM57489.1"/>
    </source>
</evidence>
<protein>
    <submittedName>
        <fullName evidence="1">Uncharacterized protein</fullName>
    </submittedName>
</protein>
<comment type="caution">
    <text evidence="1">The sequence shown here is derived from an EMBL/GenBank/DDBJ whole genome shotgun (WGS) entry which is preliminary data.</text>
</comment>
<dbReference type="Proteomes" id="UP000029989">
    <property type="component" value="Unassembled WGS sequence"/>
</dbReference>
<evidence type="ECO:0000313" key="2">
    <source>
        <dbReference type="Proteomes" id="UP000029989"/>
    </source>
</evidence>
<keyword evidence="2" id="KW-1185">Reference proteome</keyword>
<gene>
    <name evidence="1" type="ORF">N799_05340</name>
</gene>
<dbReference type="EMBL" id="AVPT01000002">
    <property type="protein sequence ID" value="KGM57489.1"/>
    <property type="molecule type" value="Genomic_DNA"/>
</dbReference>